<dbReference type="AlphaFoldDB" id="A0A419RSI0"/>
<accession>A0A419RSI0</accession>
<name>A0A419RSI0_9SPHN</name>
<feature type="coiled-coil region" evidence="1">
    <location>
        <begin position="6"/>
        <end position="40"/>
    </location>
</feature>
<feature type="region of interest" description="Disordered" evidence="2">
    <location>
        <begin position="217"/>
        <end position="257"/>
    </location>
</feature>
<organism evidence="3 4">
    <name type="scientific">Aurantiacibacter aquimixticola</name>
    <dbReference type="NCBI Taxonomy" id="1958945"/>
    <lineage>
        <taxon>Bacteria</taxon>
        <taxon>Pseudomonadati</taxon>
        <taxon>Pseudomonadota</taxon>
        <taxon>Alphaproteobacteria</taxon>
        <taxon>Sphingomonadales</taxon>
        <taxon>Erythrobacteraceae</taxon>
        <taxon>Aurantiacibacter</taxon>
    </lineage>
</organism>
<evidence type="ECO:0000256" key="1">
    <source>
        <dbReference type="SAM" id="Coils"/>
    </source>
</evidence>
<evidence type="ECO:0000313" key="3">
    <source>
        <dbReference type="EMBL" id="RJY08735.1"/>
    </source>
</evidence>
<keyword evidence="4" id="KW-1185">Reference proteome</keyword>
<keyword evidence="1" id="KW-0175">Coiled coil</keyword>
<sequence>MSASEISHWREECAEIDRKIEQLRKKKGDIEERLSAAQLLAPSLFVASEPEKGKGRGQAKMRKGLMTWPHIIEEAVRNSETGLRQRDLLESIRSGRHGKRLTESESAYYNAIQKVLKRKIVIKRGEWLFTPAQHDEYLRKVDAGEVKDVAEVEEYGSPSAAEAVRFVTASPGRKSIDVIKHIWATQDADKKQRQSKTSLYNVLARLVEQQKLSKDDEGLFYPFNENEAPSDEPTGASETGEVAASSSDTSPLFRVVK</sequence>
<dbReference type="Proteomes" id="UP000285232">
    <property type="component" value="Unassembled WGS sequence"/>
</dbReference>
<reference evidence="3 4" key="1">
    <citation type="journal article" date="2017" name="Int. J. Syst. Evol. Microbiol.">
        <title>Erythrobacter aquimixticola sp. nov., isolated from the junction between the ocean and a freshwater spring.</title>
        <authorList>
            <person name="Park S."/>
            <person name="Jung Y.T."/>
            <person name="Choi S.J."/>
            <person name="Yoon J.H."/>
        </authorList>
    </citation>
    <scope>NUCLEOTIDE SEQUENCE [LARGE SCALE GENOMIC DNA]</scope>
    <source>
        <strain evidence="3 4">JSSK-14</strain>
    </source>
</reference>
<evidence type="ECO:0000256" key="2">
    <source>
        <dbReference type="SAM" id="MobiDB-lite"/>
    </source>
</evidence>
<proteinExistence type="predicted"/>
<gene>
    <name evidence="3" type="ORF">D6201_04615</name>
</gene>
<protein>
    <submittedName>
        <fullName evidence="3">Uncharacterized protein</fullName>
    </submittedName>
</protein>
<dbReference type="EMBL" id="RAHX01000001">
    <property type="protein sequence ID" value="RJY08735.1"/>
    <property type="molecule type" value="Genomic_DNA"/>
</dbReference>
<comment type="caution">
    <text evidence="3">The sequence shown here is derived from an EMBL/GenBank/DDBJ whole genome shotgun (WGS) entry which is preliminary data.</text>
</comment>
<evidence type="ECO:0000313" key="4">
    <source>
        <dbReference type="Proteomes" id="UP000285232"/>
    </source>
</evidence>